<feature type="region of interest" description="Disordered" evidence="1">
    <location>
        <begin position="154"/>
        <end position="179"/>
    </location>
</feature>
<feature type="transmembrane region" description="Helical" evidence="2">
    <location>
        <begin position="20"/>
        <end position="39"/>
    </location>
</feature>
<comment type="caution">
    <text evidence="3">The sequence shown here is derived from an EMBL/GenBank/DDBJ whole genome shotgun (WGS) entry which is preliminary data.</text>
</comment>
<proteinExistence type="predicted"/>
<feature type="compositionally biased region" description="Polar residues" evidence="1">
    <location>
        <begin position="547"/>
        <end position="556"/>
    </location>
</feature>
<feature type="region of interest" description="Disordered" evidence="1">
    <location>
        <begin position="1393"/>
        <end position="1426"/>
    </location>
</feature>
<feature type="region of interest" description="Disordered" evidence="1">
    <location>
        <begin position="446"/>
        <end position="479"/>
    </location>
</feature>
<keyword evidence="4" id="KW-1185">Reference proteome</keyword>
<feature type="compositionally biased region" description="Polar residues" evidence="1">
    <location>
        <begin position="663"/>
        <end position="681"/>
    </location>
</feature>
<organism evidence="3 4">
    <name type="scientific">Cyclotella cryptica</name>
    <dbReference type="NCBI Taxonomy" id="29204"/>
    <lineage>
        <taxon>Eukaryota</taxon>
        <taxon>Sar</taxon>
        <taxon>Stramenopiles</taxon>
        <taxon>Ochrophyta</taxon>
        <taxon>Bacillariophyta</taxon>
        <taxon>Coscinodiscophyceae</taxon>
        <taxon>Thalassiosirophycidae</taxon>
        <taxon>Stephanodiscales</taxon>
        <taxon>Stephanodiscaceae</taxon>
        <taxon>Cyclotella</taxon>
    </lineage>
</organism>
<protein>
    <submittedName>
        <fullName evidence="3">Uncharacterized protein</fullName>
    </submittedName>
</protein>
<feature type="region of interest" description="Disordered" evidence="1">
    <location>
        <begin position="82"/>
        <end position="104"/>
    </location>
</feature>
<feature type="compositionally biased region" description="Basic and acidic residues" evidence="1">
    <location>
        <begin position="154"/>
        <end position="173"/>
    </location>
</feature>
<evidence type="ECO:0000256" key="2">
    <source>
        <dbReference type="SAM" id="Phobius"/>
    </source>
</evidence>
<feature type="compositionally biased region" description="Low complexity" evidence="1">
    <location>
        <begin position="450"/>
        <end position="463"/>
    </location>
</feature>
<feature type="compositionally biased region" description="Polar residues" evidence="1">
    <location>
        <begin position="1117"/>
        <end position="1140"/>
    </location>
</feature>
<feature type="compositionally biased region" description="Low complexity" evidence="1">
    <location>
        <begin position="508"/>
        <end position="522"/>
    </location>
</feature>
<dbReference type="EMBL" id="JABMIG020000001">
    <property type="protein sequence ID" value="KAL3805799.1"/>
    <property type="molecule type" value="Genomic_DNA"/>
</dbReference>
<keyword evidence="2" id="KW-1133">Transmembrane helix</keyword>
<feature type="compositionally biased region" description="Basic and acidic residues" evidence="1">
    <location>
        <begin position="1406"/>
        <end position="1426"/>
    </location>
</feature>
<evidence type="ECO:0000256" key="1">
    <source>
        <dbReference type="SAM" id="MobiDB-lite"/>
    </source>
</evidence>
<gene>
    <name evidence="3" type="ORF">HJC23_007760</name>
</gene>
<sequence>MSINSHNDAIYDMSLSNKTILILCTIGFASLGIVVYFLILRHVPSTDDGEQPMQNYDEFLVQTDVAMLSRAERRARAKLRMKKARRVAVPAGRGGDDAHDDGALRQNFPNEDDNELLDGLIENNAANLSRKERQKAAKALEREERKIAAEMARVRREADQKTKNKKQTDHGEPDCQTDNRIATKLRLDDLFPQIEQSNDPMSDYLFRQSISEKYRDDPQRFLDDVIPLKLMTIRNFIDKLQRHGSVSLALLGDEFGITIKDVRHELDKLNKQYGILGLIDQKVSTDDMKYNSIDENSGPSMNKMPSPYDKLYDGVNLPAKNEVAAAIAAVRSRGQAGNSLTPLHGAGSMISPASGLKGPMSSRSVESASSPGSADGGPTLFHQSSSKVQSFSFGSDITDSSAGSAPHLDRLSPTFNTGVTSPNTAKRIASSAMAQLRARRIINESRNKQAAAAATTTTTTTTTIPLTPNSDDDSDASTDFSSLINVDPKTIAQVSNFIDSLQKKKGAASTASPTSASGAGLPPKSPRNPASPAGSRYPSLANAKNLMASSQVSQGRKPSHSLHVATDFDEDRVEKSAASTVVNEPTPRRRNVTAGSLVTPSRKLNTPSRPSVTNPSSGKNQKPTSTTVVPSKIDLPTPKAAAASETPVSNNQIPYLPHDDISDGNSSFDDGVSTDDSSSACDVNDSTRRNVAKFIDSLNNKSNRGNEIDTGPLRKKMTLVQEQTNNSADVHGSTAAVGIEKLSNSIGVHPETEEELDNFIASMTSMEEIQSSIPTPRFVEGEHSKMAWTEDGHAAFAEPTVENRALVNENPQGDVVTVTSPKIPKEGLYPAVSVFTNEIKRGGGVSPKVLKKGSNAEMPIVINEIRHGVGASPKNLKEGSNVGVSLVTNDRKHGVGASPKSDAVKQCDVIPSPVFSDKGSNVGVYGFTCDNQRNVAVASPENNAEISVLNNVVESNVIASPKALDAPKAQTPVSNRFFQHDATVSSPMVEDANVASPQPQAKEASNTELSFVAESVESYVDVALYDVSKDAPKTVASQLNDEAAYKLAISLPPPVRPATELNILIPTPPVETEAIAISIADDQRTSAGPISPSKSISSAIKVKPRATPTSRDENKSKSPTSLASPVTTPKISASPSSQVDNNKHSSYEESLACISEQIKQVVRSEVPSLTLGKVLAEANRRGITLDIVTEIYKQERFKVSSEKIAKWEAEARSYGQSKSSKDDSSVSKVQSSTTKDSFIGSQSDTTTDNLQKLPSPSSKGNPPTPGSNKMGSSAQIPSPLKVESVSSLMQASPSPSVGRAAGAATTTTPSHTKIDTKPEALHVKAESSNAKVSTSQERKSIVVDTAEDPASSSIAANRIASPCVKTPSNRSTAVSQADDHAAAPCLKLPGKKYIEKRNTANSPDVKSPDHRTTSSRSHSDPLFGDKKGEVGILDGIIAKIKASVRSDNPSEEFGKILAGAKANGIPINPLVELYTKERMALSSFPSQNGDFPLKDIVVSRTSADTIEQSDDNIVQCHSDLSTQQGLSEAQLLQLQQLINTSQETKESGYYQDEYPDGNIESSHDPHLEDIDAFFSRFSIDVGQHKAAEDSMQLEPVRENLMEDKTTVVRSSESVVHGSNKGKSQTWFESKQSQNVVDYDYAELEPQDSSLFSERGHVAEVRTLNNGVGTVLYMQDSSLEIEFVEPIESMQLSVPKKEKKKKRIKEKKKKIIKLNPRDNRRVVVLRDDLPGYSGYWKSPWERNRARQSSVWGSSRKDGINGVDAAARCARRRGSMRQRHCFLPEKERTKGHPGYRYIDFYSLYEATNVKVEDQEIDSVPWECRDVRQRFLHEKSVESRNWFGSFEMNRGNDRIHHPVALPKSLELTVTRIPDPEEWNENWYTTWRSRRDNPNNLIAFAEYEITTGNESNDIGQTSSSLDESEQVTHRSGGTRRKVAIEIGSLCPVRLKAGERISRIHPDYTSSLRSSRWRKKYLSGVQFPGS</sequence>
<name>A0ABD3R0B9_9STRA</name>
<feature type="compositionally biased region" description="Polar residues" evidence="1">
    <location>
        <begin position="1326"/>
        <end position="1335"/>
    </location>
</feature>
<evidence type="ECO:0000313" key="4">
    <source>
        <dbReference type="Proteomes" id="UP001516023"/>
    </source>
</evidence>
<feature type="compositionally biased region" description="Polar residues" evidence="1">
    <location>
        <begin position="593"/>
        <end position="629"/>
    </location>
</feature>
<keyword evidence="2" id="KW-0812">Transmembrane</keyword>
<feature type="compositionally biased region" description="Low complexity" evidence="1">
    <location>
        <begin position="1086"/>
        <end position="1101"/>
    </location>
</feature>
<reference evidence="3 4" key="1">
    <citation type="journal article" date="2020" name="G3 (Bethesda)">
        <title>Improved Reference Genome for Cyclotella cryptica CCMP332, a Model for Cell Wall Morphogenesis, Salinity Adaptation, and Lipid Production in Diatoms (Bacillariophyta).</title>
        <authorList>
            <person name="Roberts W.R."/>
            <person name="Downey K.M."/>
            <person name="Ruck E.C."/>
            <person name="Traller J.C."/>
            <person name="Alverson A.J."/>
        </authorList>
    </citation>
    <scope>NUCLEOTIDE SEQUENCE [LARGE SCALE GENOMIC DNA]</scope>
    <source>
        <strain evidence="3 4">CCMP332</strain>
    </source>
</reference>
<feature type="compositionally biased region" description="Polar residues" evidence="1">
    <location>
        <begin position="413"/>
        <end position="423"/>
    </location>
</feature>
<keyword evidence="2" id="KW-0472">Membrane</keyword>
<feature type="region of interest" description="Disordered" evidence="1">
    <location>
        <begin position="1211"/>
        <end position="1355"/>
    </location>
</feature>
<accession>A0ABD3R0B9</accession>
<feature type="region of interest" description="Disordered" evidence="1">
    <location>
        <begin position="398"/>
        <end position="423"/>
    </location>
</feature>
<feature type="compositionally biased region" description="Polar residues" evidence="1">
    <location>
        <begin position="1284"/>
        <end position="1295"/>
    </location>
</feature>
<feature type="compositionally biased region" description="Low complexity" evidence="1">
    <location>
        <begin position="1226"/>
        <end position="1237"/>
    </location>
</feature>
<feature type="compositionally biased region" description="Basic and acidic residues" evidence="1">
    <location>
        <begin position="1312"/>
        <end position="1325"/>
    </location>
</feature>
<evidence type="ECO:0000313" key="3">
    <source>
        <dbReference type="EMBL" id="KAL3805799.1"/>
    </source>
</evidence>
<feature type="region of interest" description="Disordered" evidence="1">
    <location>
        <begin position="1905"/>
        <end position="1929"/>
    </location>
</feature>
<feature type="compositionally biased region" description="Basic and acidic residues" evidence="1">
    <location>
        <begin position="94"/>
        <end position="103"/>
    </location>
</feature>
<feature type="region of interest" description="Disordered" evidence="1">
    <location>
        <begin position="338"/>
        <end position="385"/>
    </location>
</feature>
<feature type="compositionally biased region" description="Low complexity" evidence="1">
    <location>
        <begin position="367"/>
        <end position="385"/>
    </location>
</feature>
<dbReference type="Proteomes" id="UP001516023">
    <property type="component" value="Unassembled WGS sequence"/>
</dbReference>
<feature type="compositionally biased region" description="Polar residues" evidence="1">
    <location>
        <begin position="1239"/>
        <end position="1276"/>
    </location>
</feature>
<feature type="region of interest" description="Disordered" evidence="1">
    <location>
        <begin position="1083"/>
        <end position="1144"/>
    </location>
</feature>
<feature type="region of interest" description="Disordered" evidence="1">
    <location>
        <begin position="508"/>
        <end position="684"/>
    </location>
</feature>
<feature type="compositionally biased region" description="Polar residues" evidence="1">
    <location>
        <begin position="1905"/>
        <end position="1917"/>
    </location>
</feature>